<evidence type="ECO:0000313" key="1">
    <source>
        <dbReference type="EMBL" id="KDS33509.1"/>
    </source>
</evidence>
<reference evidence="1 2" key="1">
    <citation type="submission" date="2014-04" db="EMBL/GenBank/DDBJ databases">
        <authorList>
            <person name="Sears C."/>
            <person name="Carroll K."/>
            <person name="Sack B.R."/>
            <person name="Qadri F."/>
            <person name="Myers L.L."/>
            <person name="Chung G.-T."/>
            <person name="Escheverria P."/>
            <person name="Fraser C.M."/>
            <person name="Sadzewicz L."/>
            <person name="Shefchek K.A."/>
            <person name="Tallon L."/>
            <person name="Das S.P."/>
            <person name="Daugherty S."/>
            <person name="Mongodin E.F."/>
        </authorList>
    </citation>
    <scope>NUCLEOTIDE SEQUENCE [LARGE SCALE GENOMIC DNA]</scope>
    <source>
        <strain evidence="2">3775 SL(B) 10 (iv)</strain>
    </source>
</reference>
<dbReference type="PATRIC" id="fig|1339350.3.peg.652"/>
<gene>
    <name evidence="1" type="ORF">M097_0674</name>
</gene>
<protein>
    <submittedName>
        <fullName evidence="1">Uncharacterized protein</fullName>
    </submittedName>
</protein>
<dbReference type="Proteomes" id="UP000028134">
    <property type="component" value="Unassembled WGS sequence"/>
</dbReference>
<proteinExistence type="predicted"/>
<dbReference type="AlphaFoldDB" id="A0A078RDA0"/>
<sequence length="85" mass="10010">MKENIFLKAVIEKPLLNNEPEVLHLFVQIINEITSCMSENELRGCMNSLIVRYPYFKLFFDYGFGHNHMWVKASGSLERLILVEF</sequence>
<organism evidence="1 2">
    <name type="scientific">Phocaeicola vulgatus str. 3775 SL</name>
    <name type="common">B</name>
    <name type="synonym">iv</name>
    <dbReference type="NCBI Taxonomy" id="1339350"/>
    <lineage>
        <taxon>Bacteria</taxon>
        <taxon>Pseudomonadati</taxon>
        <taxon>Bacteroidota</taxon>
        <taxon>Bacteroidia</taxon>
        <taxon>Bacteroidales</taxon>
        <taxon>Bacteroidaceae</taxon>
        <taxon>Phocaeicola</taxon>
    </lineage>
</organism>
<name>A0A078RDA0_PHOVU</name>
<accession>A0A078RDA0</accession>
<comment type="caution">
    <text evidence="1">The sequence shown here is derived from an EMBL/GenBank/DDBJ whole genome shotgun (WGS) entry which is preliminary data.</text>
</comment>
<evidence type="ECO:0000313" key="2">
    <source>
        <dbReference type="Proteomes" id="UP000028134"/>
    </source>
</evidence>
<dbReference type="EMBL" id="JNHI01000002">
    <property type="protein sequence ID" value="KDS33509.1"/>
    <property type="molecule type" value="Genomic_DNA"/>
</dbReference>
<dbReference type="RefSeq" id="WP_032949289.1">
    <property type="nucleotide sequence ID" value="NZ_JNHI01000002.1"/>
</dbReference>